<comment type="caution">
    <text evidence="1">The sequence shown here is derived from an EMBL/GenBank/DDBJ whole genome shotgun (WGS) entry which is preliminary data.</text>
</comment>
<organism evidence="1 2">
    <name type="scientific">Melastoma candidum</name>
    <dbReference type="NCBI Taxonomy" id="119954"/>
    <lineage>
        <taxon>Eukaryota</taxon>
        <taxon>Viridiplantae</taxon>
        <taxon>Streptophyta</taxon>
        <taxon>Embryophyta</taxon>
        <taxon>Tracheophyta</taxon>
        <taxon>Spermatophyta</taxon>
        <taxon>Magnoliopsida</taxon>
        <taxon>eudicotyledons</taxon>
        <taxon>Gunneridae</taxon>
        <taxon>Pentapetalae</taxon>
        <taxon>rosids</taxon>
        <taxon>malvids</taxon>
        <taxon>Myrtales</taxon>
        <taxon>Melastomataceae</taxon>
        <taxon>Melastomatoideae</taxon>
        <taxon>Melastomateae</taxon>
        <taxon>Melastoma</taxon>
    </lineage>
</organism>
<evidence type="ECO:0000313" key="1">
    <source>
        <dbReference type="EMBL" id="KAI4329910.1"/>
    </source>
</evidence>
<reference evidence="2" key="1">
    <citation type="journal article" date="2023" name="Front. Plant Sci.">
        <title>Chromosomal-level genome assembly of Melastoma candidum provides insights into trichome evolution.</title>
        <authorList>
            <person name="Zhong Y."/>
            <person name="Wu W."/>
            <person name="Sun C."/>
            <person name="Zou P."/>
            <person name="Liu Y."/>
            <person name="Dai S."/>
            <person name="Zhou R."/>
        </authorList>
    </citation>
    <scope>NUCLEOTIDE SEQUENCE [LARGE SCALE GENOMIC DNA]</scope>
</reference>
<keyword evidence="2" id="KW-1185">Reference proteome</keyword>
<dbReference type="Proteomes" id="UP001057402">
    <property type="component" value="Chromosome 8"/>
</dbReference>
<name>A0ACB9N1A9_9MYRT</name>
<gene>
    <name evidence="1" type="ORF">MLD38_028242</name>
</gene>
<accession>A0ACB9N1A9</accession>
<evidence type="ECO:0000313" key="2">
    <source>
        <dbReference type="Proteomes" id="UP001057402"/>
    </source>
</evidence>
<proteinExistence type="predicted"/>
<sequence length="158" mass="17495">MNDASEIAAVELLVQGVIGKRVDVMESGFMMALDYMIQLAQRDQDDECPPHVQFVGLPCRTPQKDSRHEFLRRVAAVGGVFKGDNSTQAHIPGANLNDIACQADDLLETRESREVVPGRELLARFVSIREEARNMMRGGILDERNNRGLSTLPEASTT</sequence>
<protein>
    <submittedName>
        <fullName evidence="1">Uncharacterized protein</fullName>
    </submittedName>
</protein>
<dbReference type="EMBL" id="CM042887">
    <property type="protein sequence ID" value="KAI4329910.1"/>
    <property type="molecule type" value="Genomic_DNA"/>
</dbReference>